<keyword evidence="1" id="KW-0472">Membrane</keyword>
<accession>A0A0S1X9E0</accession>
<protein>
    <submittedName>
        <fullName evidence="2">Uncharacterized protein</fullName>
    </submittedName>
</protein>
<dbReference type="Proteomes" id="UP000066042">
    <property type="component" value="Chromosome"/>
</dbReference>
<proteinExistence type="predicted"/>
<evidence type="ECO:0000313" key="3">
    <source>
        <dbReference type="Proteomes" id="UP000066042"/>
    </source>
</evidence>
<dbReference type="EMBL" id="CP013050">
    <property type="protein sequence ID" value="ALM74319.1"/>
    <property type="molecule type" value="Genomic_DNA"/>
</dbReference>
<dbReference type="STRING" id="55802.TBCH5v1_0343"/>
<dbReference type="AlphaFoldDB" id="A0A0S1X9E0"/>
<organism evidence="2 3">
    <name type="scientific">Thermococcus barophilus</name>
    <dbReference type="NCBI Taxonomy" id="55802"/>
    <lineage>
        <taxon>Archaea</taxon>
        <taxon>Methanobacteriati</taxon>
        <taxon>Methanobacteriota</taxon>
        <taxon>Thermococci</taxon>
        <taxon>Thermococcales</taxon>
        <taxon>Thermococcaceae</taxon>
        <taxon>Thermococcus</taxon>
    </lineage>
</organism>
<reference evidence="2 3" key="1">
    <citation type="journal article" date="2016" name="Genome Announc.">
        <title>Complete genome sequence of the hyperthermophilic and piezophilic archaeon Thermococcus barophilus Ch5, capable of growth at the expense of hydrogenogenesis from carbon monoxide and formate.</title>
        <authorList>
            <person name="Oger P."/>
            <person name="Sokolova T.G."/>
            <person name="Kozhevnikova D.A."/>
            <person name="Taranov E.A."/>
            <person name="Vannier P."/>
            <person name="Lee H.S."/>
            <person name="Kwon K.K."/>
            <person name="Kang S.G."/>
            <person name="Lee J.H."/>
            <person name="Bonch-Osmolovskaya E.A."/>
            <person name="Lebedinsky A.V."/>
        </authorList>
    </citation>
    <scope>NUCLEOTIDE SEQUENCE [LARGE SCALE GENOMIC DNA]</scope>
    <source>
        <strain evidence="3">Ch5</strain>
    </source>
</reference>
<name>A0A0S1X9E0_THEBA</name>
<dbReference type="RefSeq" id="WP_056933245.1">
    <property type="nucleotide sequence ID" value="NZ_CP013050.1"/>
</dbReference>
<evidence type="ECO:0000313" key="2">
    <source>
        <dbReference type="EMBL" id="ALM74319.1"/>
    </source>
</evidence>
<gene>
    <name evidence="2" type="ORF">TBCH5v1_0343</name>
</gene>
<evidence type="ECO:0000256" key="1">
    <source>
        <dbReference type="SAM" id="Phobius"/>
    </source>
</evidence>
<dbReference type="PATRIC" id="fig|55802.8.peg.338"/>
<dbReference type="GeneID" id="26135635"/>
<feature type="transmembrane region" description="Helical" evidence="1">
    <location>
        <begin position="458"/>
        <end position="475"/>
    </location>
</feature>
<keyword evidence="1" id="KW-0812">Transmembrane</keyword>
<keyword evidence="1" id="KW-1133">Transmembrane helix</keyword>
<sequence length="478" mass="54311">MKKLGILVIILLLGVSIAYAQEVPFYKEEFVFTIKVLDNGNAQITLKTSWLEPKDEIQKQIEQILNQTNLTKEEAIKKYEKEQLDRYIASLANYGIKTTNQSLKILGIDEGKNLTVVFTAIAEKFARYYSYDGYWEIVVDPTRGYGTAPIPDTGLPYKVELHNIFIIELPQDAKLLEYPKPITREYNQSKFYVRSKVEGNKIIVTSDIYLEPYLRPEGFKALFGDYNTFYVRYTTPKPGEEGQYQKVVSEQYLRAQIFSNGTTRLLIQDKYIEPADQIQLMKMQIKLMGVQNVTDLILQNNIKALGGQGIKVENANAKIIGLNETGPLIIEANYVVQNFTKKVNGTYEYSFDPTLGYSLYNIGYRAQNEINQTLKLELILPTDAKIVEVPQNITRELKGNRFTLTTLVNGNKISITANVFIRYGAHQEDVQKLLANISRAYIRFTLPEASQGLNYKQVGAAVGALVLIGAAVFLIRRR</sequence>